<evidence type="ECO:0000313" key="11">
    <source>
        <dbReference type="EMBL" id="SBT05777.1"/>
    </source>
</evidence>
<dbReference type="SUPFAM" id="SSF58104">
    <property type="entry name" value="Methyl-accepting chemotaxis protein (MCP) signaling domain"/>
    <property type="match status" value="1"/>
</dbReference>
<evidence type="ECO:0000256" key="4">
    <source>
        <dbReference type="ARBA" id="ARBA00023136"/>
    </source>
</evidence>
<proteinExistence type="inferred from homology"/>
<dbReference type="InterPro" id="IPR003660">
    <property type="entry name" value="HAMP_dom"/>
</dbReference>
<evidence type="ECO:0000256" key="3">
    <source>
        <dbReference type="ARBA" id="ARBA00022989"/>
    </source>
</evidence>
<dbReference type="Proteomes" id="UP000199169">
    <property type="component" value="Unassembled WGS sequence"/>
</dbReference>
<comment type="similarity">
    <text evidence="6">Belongs to the methyl-accepting chemotaxis (MCP) protein family.</text>
</comment>
<dbReference type="PANTHER" id="PTHR32089:SF119">
    <property type="entry name" value="METHYL-ACCEPTING CHEMOTAXIS PROTEIN CTPL"/>
    <property type="match status" value="1"/>
</dbReference>
<dbReference type="InterPro" id="IPR029095">
    <property type="entry name" value="NarX-like_N"/>
</dbReference>
<feature type="transmembrane region" description="Helical" evidence="8">
    <location>
        <begin position="55"/>
        <end position="74"/>
    </location>
</feature>
<sequence>MSFKPKLPAFLSRTTDTAGETLLARPVVDSDAPARRGRIPFAAALLDRYPVGKQLQMLGGALVLVMLLIATVVYRDSRQSTYGTAYIAAAGEMRMLSQRLAKASSLALLGDPAAFKQLRDSRDSFAANLEGLTNGGELAGIQLPPSPASVQPQLQVLTQIWDKTEKSSSRLLEMEKNLVSLGKDVASINDKNPQLLELSEQVAALKLQSSAGVREIAAANQLVMLTQRIAKNASALLVGNAIDPEIAFLLGKDTNTFRDTLKALAKGSEVLRIAAATDGDTKQKLNELEARFGEYRTAVGGILGNMQRLVIAKQAGSQIFRDSEELLEVTDQLAQAYHSSTLKRTAYGIALFVLIALAIALLFLLARTYLAESQRQAQAAEQSRQATEALNRQNQGAILRLMNELGDLADGDLTVTATVSEDITGAIADSINYTIEELRVLVGRINDAAGRVTVATGMAQQTSTELLAAAERQAVEIKATGQSVLAMATSMTNVSTDAKQSSTVARQALASADKGTQAVEDSIKGMNKIREQIQETSKRIKRLGESSQEIGEIVELISDITEQTNVLALNAAIQAASAGEAGRGFTVVAEEVQRLAERSGEATKQIGAIVRTIQTDTQDTVSAMEESTRGVVEGARLSDAAGQALAEIGAVSNSLTVLIENIASATRQQADSATKVARNMQEILLVTGQTTAGTQQTATAIGELAGLATELKGSVAGFKVS</sequence>
<dbReference type="PROSITE" id="PS50111">
    <property type="entry name" value="CHEMOTAXIS_TRANSDUC_2"/>
    <property type="match status" value="1"/>
</dbReference>
<reference evidence="11 12" key="1">
    <citation type="submission" date="2016-06" db="EMBL/GenBank/DDBJ databases">
        <authorList>
            <person name="Kjaerup R.B."/>
            <person name="Dalgaard T.S."/>
            <person name="Juul-Madsen H.R."/>
        </authorList>
    </citation>
    <scope>NUCLEOTIDE SEQUENCE [LARGE SCALE GENOMIC DNA]</scope>
    <source>
        <strain evidence="11">3</strain>
    </source>
</reference>
<evidence type="ECO:0000256" key="6">
    <source>
        <dbReference type="ARBA" id="ARBA00029447"/>
    </source>
</evidence>
<evidence type="ECO:0000313" key="12">
    <source>
        <dbReference type="Proteomes" id="UP000199169"/>
    </source>
</evidence>
<dbReference type="GO" id="GO:0006935">
    <property type="term" value="P:chemotaxis"/>
    <property type="evidence" value="ECO:0007669"/>
    <property type="project" value="UniProtKB-ARBA"/>
</dbReference>
<dbReference type="AlphaFoldDB" id="A0A1A8XMY3"/>
<keyword evidence="12" id="KW-1185">Reference proteome</keyword>
<dbReference type="STRING" id="1860102.ACCAA_270047"/>
<evidence type="ECO:0000256" key="1">
    <source>
        <dbReference type="ARBA" id="ARBA00004141"/>
    </source>
</evidence>
<keyword evidence="3 8" id="KW-1133">Transmembrane helix</keyword>
<dbReference type="PROSITE" id="PS50885">
    <property type="entry name" value="HAMP"/>
    <property type="match status" value="1"/>
</dbReference>
<feature type="transmembrane region" description="Helical" evidence="8">
    <location>
        <begin position="346"/>
        <end position="366"/>
    </location>
</feature>
<evidence type="ECO:0000259" key="10">
    <source>
        <dbReference type="PROSITE" id="PS50885"/>
    </source>
</evidence>
<dbReference type="GO" id="GO:0007165">
    <property type="term" value="P:signal transduction"/>
    <property type="evidence" value="ECO:0007669"/>
    <property type="project" value="UniProtKB-KW"/>
</dbReference>
<dbReference type="Pfam" id="PF13675">
    <property type="entry name" value="PilJ"/>
    <property type="match status" value="2"/>
</dbReference>
<gene>
    <name evidence="11" type="primary">pilJ</name>
    <name evidence="11" type="ORF">ACCAA_270047</name>
</gene>
<dbReference type="PANTHER" id="PTHR32089">
    <property type="entry name" value="METHYL-ACCEPTING CHEMOTAXIS PROTEIN MCPB"/>
    <property type="match status" value="1"/>
</dbReference>
<dbReference type="SMART" id="SM00283">
    <property type="entry name" value="MA"/>
    <property type="match status" value="1"/>
</dbReference>
<name>A0A1A8XMY3_9PROT</name>
<evidence type="ECO:0000256" key="8">
    <source>
        <dbReference type="SAM" id="Phobius"/>
    </source>
</evidence>
<protein>
    <submittedName>
        <fullName evidence="11">Protein PilJ</fullName>
    </submittedName>
</protein>
<dbReference type="InterPro" id="IPR004089">
    <property type="entry name" value="MCPsignal_dom"/>
</dbReference>
<evidence type="ECO:0000259" key="9">
    <source>
        <dbReference type="PROSITE" id="PS50111"/>
    </source>
</evidence>
<accession>A0A1A8XMY3</accession>
<dbReference type="RefSeq" id="WP_186406775.1">
    <property type="nucleotide sequence ID" value="NZ_FLQX01000102.1"/>
</dbReference>
<dbReference type="Gene3D" id="1.10.287.950">
    <property type="entry name" value="Methyl-accepting chemotaxis protein"/>
    <property type="match status" value="1"/>
</dbReference>
<feature type="domain" description="Methyl-accepting transducer" evidence="9">
    <location>
        <begin position="448"/>
        <end position="684"/>
    </location>
</feature>
<dbReference type="EMBL" id="FLQX01000102">
    <property type="protein sequence ID" value="SBT05777.1"/>
    <property type="molecule type" value="Genomic_DNA"/>
</dbReference>
<evidence type="ECO:0000256" key="5">
    <source>
        <dbReference type="ARBA" id="ARBA00023224"/>
    </source>
</evidence>
<dbReference type="FunFam" id="1.10.287.950:FF:000001">
    <property type="entry name" value="Methyl-accepting chemotaxis sensory transducer"/>
    <property type="match status" value="1"/>
</dbReference>
<keyword evidence="2 8" id="KW-0812">Transmembrane</keyword>
<dbReference type="GO" id="GO:0016020">
    <property type="term" value="C:membrane"/>
    <property type="evidence" value="ECO:0007669"/>
    <property type="project" value="UniProtKB-SubCell"/>
</dbReference>
<evidence type="ECO:0000256" key="7">
    <source>
        <dbReference type="PROSITE-ProRule" id="PRU00284"/>
    </source>
</evidence>
<evidence type="ECO:0000256" key="2">
    <source>
        <dbReference type="ARBA" id="ARBA00022692"/>
    </source>
</evidence>
<dbReference type="CDD" id="cd11386">
    <property type="entry name" value="MCP_signal"/>
    <property type="match status" value="1"/>
</dbReference>
<comment type="subcellular location">
    <subcellularLocation>
        <location evidence="1">Membrane</location>
        <topology evidence="1">Multi-pass membrane protein</topology>
    </subcellularLocation>
</comment>
<keyword evidence="4 8" id="KW-0472">Membrane</keyword>
<keyword evidence="5 7" id="KW-0807">Transducer</keyword>
<dbReference type="Pfam" id="PF00015">
    <property type="entry name" value="MCPsignal"/>
    <property type="match status" value="1"/>
</dbReference>
<organism evidence="11 12">
    <name type="scientific">Candidatus Accumulibacter aalborgensis</name>
    <dbReference type="NCBI Taxonomy" id="1860102"/>
    <lineage>
        <taxon>Bacteria</taxon>
        <taxon>Pseudomonadati</taxon>
        <taxon>Pseudomonadota</taxon>
        <taxon>Betaproteobacteria</taxon>
        <taxon>Candidatus Accumulibacter</taxon>
    </lineage>
</organism>
<feature type="domain" description="HAMP" evidence="10">
    <location>
        <begin position="392"/>
        <end position="443"/>
    </location>
</feature>